<sequence>MSLPYPLGPEFEYVEEGVRILWLLPITAGEADMTTRAGIDVFEELMETQGVNFLDPRRPSVA</sequence>
<dbReference type="EMBL" id="BOOO01000047">
    <property type="protein sequence ID" value="GII34099.1"/>
    <property type="molecule type" value="Genomic_DNA"/>
</dbReference>
<comment type="caution">
    <text evidence="2">The sequence shown here is derived from an EMBL/GenBank/DDBJ whole genome shotgun (WGS) entry which is preliminary data.</text>
</comment>
<evidence type="ECO:0000259" key="1">
    <source>
        <dbReference type="Pfam" id="PF05076"/>
    </source>
</evidence>
<organism evidence="2 3">
    <name type="scientific">Planotetraspora mira</name>
    <dbReference type="NCBI Taxonomy" id="58121"/>
    <lineage>
        <taxon>Bacteria</taxon>
        <taxon>Bacillati</taxon>
        <taxon>Actinomycetota</taxon>
        <taxon>Actinomycetes</taxon>
        <taxon>Streptosporangiales</taxon>
        <taxon>Streptosporangiaceae</taxon>
        <taxon>Planotetraspora</taxon>
    </lineage>
</organism>
<reference evidence="2 3" key="1">
    <citation type="submission" date="2021-01" db="EMBL/GenBank/DDBJ databases">
        <title>Whole genome shotgun sequence of Planotetraspora mira NBRC 15435.</title>
        <authorList>
            <person name="Komaki H."/>
            <person name="Tamura T."/>
        </authorList>
    </citation>
    <scope>NUCLEOTIDE SEQUENCE [LARGE SCALE GENOMIC DNA]</scope>
    <source>
        <strain evidence="2 3">NBRC 15435</strain>
    </source>
</reference>
<dbReference type="Pfam" id="PF05076">
    <property type="entry name" value="SUFU"/>
    <property type="match status" value="1"/>
</dbReference>
<dbReference type="RefSeq" id="WP_203957918.1">
    <property type="nucleotide sequence ID" value="NZ_BOOO01000047.1"/>
</dbReference>
<protein>
    <recommendedName>
        <fullName evidence="1">Suppressor of fused-like domain-containing protein</fullName>
    </recommendedName>
</protein>
<evidence type="ECO:0000313" key="3">
    <source>
        <dbReference type="Proteomes" id="UP000650628"/>
    </source>
</evidence>
<dbReference type="AlphaFoldDB" id="A0A8J3XBD4"/>
<keyword evidence="3" id="KW-1185">Reference proteome</keyword>
<dbReference type="InterPro" id="IPR020941">
    <property type="entry name" value="SUFU-like_domain"/>
</dbReference>
<gene>
    <name evidence="2" type="ORF">Pmi06nite_75410</name>
</gene>
<feature type="domain" description="Suppressor of fused-like" evidence="1">
    <location>
        <begin position="16"/>
        <end position="59"/>
    </location>
</feature>
<proteinExistence type="predicted"/>
<accession>A0A8J3XBD4</accession>
<name>A0A8J3XBD4_9ACTN</name>
<dbReference type="Proteomes" id="UP000650628">
    <property type="component" value="Unassembled WGS sequence"/>
</dbReference>
<evidence type="ECO:0000313" key="2">
    <source>
        <dbReference type="EMBL" id="GII34099.1"/>
    </source>
</evidence>